<dbReference type="AlphaFoldDB" id="A0A0D2DD09"/>
<reference evidence="2 3" key="1">
    <citation type="submission" date="2015-01" db="EMBL/GenBank/DDBJ databases">
        <title>The Genome Sequence of Cladophialophora immunda CBS83496.</title>
        <authorList>
            <consortium name="The Broad Institute Genomics Platform"/>
            <person name="Cuomo C."/>
            <person name="de Hoog S."/>
            <person name="Gorbushina A."/>
            <person name="Stielow B."/>
            <person name="Teixiera M."/>
            <person name="Abouelleil A."/>
            <person name="Chapman S.B."/>
            <person name="Priest M."/>
            <person name="Young S.K."/>
            <person name="Wortman J."/>
            <person name="Nusbaum C."/>
            <person name="Birren B."/>
        </authorList>
    </citation>
    <scope>NUCLEOTIDE SEQUENCE [LARGE SCALE GENOMIC DNA]</scope>
    <source>
        <strain evidence="2 3">CBS 83496</strain>
    </source>
</reference>
<accession>A0A0D2DD09</accession>
<dbReference type="HOGENOM" id="CLU_1875213_0_0_1"/>
<protein>
    <submittedName>
        <fullName evidence="2">Uncharacterized protein</fullName>
    </submittedName>
</protein>
<proteinExistence type="predicted"/>
<dbReference type="OrthoDB" id="10357849at2759"/>
<keyword evidence="1" id="KW-0175">Coiled coil</keyword>
<keyword evidence="3" id="KW-1185">Reference proteome</keyword>
<organism evidence="2 3">
    <name type="scientific">Cladophialophora immunda</name>
    <dbReference type="NCBI Taxonomy" id="569365"/>
    <lineage>
        <taxon>Eukaryota</taxon>
        <taxon>Fungi</taxon>
        <taxon>Dikarya</taxon>
        <taxon>Ascomycota</taxon>
        <taxon>Pezizomycotina</taxon>
        <taxon>Eurotiomycetes</taxon>
        <taxon>Chaetothyriomycetidae</taxon>
        <taxon>Chaetothyriales</taxon>
        <taxon>Herpotrichiellaceae</taxon>
        <taxon>Cladophialophora</taxon>
    </lineage>
</organism>
<evidence type="ECO:0000313" key="3">
    <source>
        <dbReference type="Proteomes" id="UP000054466"/>
    </source>
</evidence>
<dbReference type="GeneID" id="27339625"/>
<feature type="coiled-coil region" evidence="1">
    <location>
        <begin position="71"/>
        <end position="133"/>
    </location>
</feature>
<evidence type="ECO:0000313" key="2">
    <source>
        <dbReference type="EMBL" id="KIW33594.1"/>
    </source>
</evidence>
<evidence type="ECO:0000256" key="1">
    <source>
        <dbReference type="SAM" id="Coils"/>
    </source>
</evidence>
<dbReference type="EMBL" id="KN847040">
    <property type="protein sequence ID" value="KIW33594.1"/>
    <property type="molecule type" value="Genomic_DNA"/>
</dbReference>
<dbReference type="RefSeq" id="XP_016253810.1">
    <property type="nucleotide sequence ID" value="XM_016386882.1"/>
</dbReference>
<name>A0A0D2DD09_9EURO</name>
<dbReference type="VEuPathDB" id="FungiDB:PV07_00431"/>
<gene>
    <name evidence="2" type="ORF">PV07_00431</name>
</gene>
<sequence length="136" mass="15516">MDSSSDSSKEKGQKAVRSTRYIYEESPRRVDFFIRAETQRRWAVVPVPNNGARNGGELTLRGRPSIGQSRQSEIDDNIKRLQNQVVELKFECKILQQARDNSVVVAAQMIKEIERLEGVLRSILQQKEELSKADSP</sequence>
<dbReference type="Proteomes" id="UP000054466">
    <property type="component" value="Unassembled WGS sequence"/>
</dbReference>